<dbReference type="Pfam" id="PF04858">
    <property type="entry name" value="TH1"/>
    <property type="match status" value="1"/>
</dbReference>
<organism evidence="7 8">
    <name type="scientific">Paramuricea clavata</name>
    <name type="common">Red gorgonian</name>
    <name type="synonym">Violescent sea-whip</name>
    <dbReference type="NCBI Taxonomy" id="317549"/>
    <lineage>
        <taxon>Eukaryota</taxon>
        <taxon>Metazoa</taxon>
        <taxon>Cnidaria</taxon>
        <taxon>Anthozoa</taxon>
        <taxon>Octocorallia</taxon>
        <taxon>Malacalcyonacea</taxon>
        <taxon>Plexauridae</taxon>
        <taxon>Paramuricea</taxon>
    </lineage>
</organism>
<dbReference type="OrthoDB" id="511287at2759"/>
<gene>
    <name evidence="7" type="ORF">PACLA_8A073754</name>
</gene>
<evidence type="ECO:0000313" key="8">
    <source>
        <dbReference type="Proteomes" id="UP001152795"/>
    </source>
</evidence>
<protein>
    <submittedName>
        <fullName evidence="7">Negative elongation factor C D</fullName>
    </submittedName>
</protein>
<keyword evidence="5" id="KW-0804">Transcription</keyword>
<comment type="subcellular location">
    <subcellularLocation>
        <location evidence="1">Nucleus</location>
    </subcellularLocation>
</comment>
<dbReference type="Proteomes" id="UP001152795">
    <property type="component" value="Unassembled WGS sequence"/>
</dbReference>
<dbReference type="EMBL" id="CACRXK020000116">
    <property type="protein sequence ID" value="CAB3978477.1"/>
    <property type="molecule type" value="Genomic_DNA"/>
</dbReference>
<dbReference type="PANTHER" id="PTHR12144:SF0">
    <property type="entry name" value="NEGATIVE ELONGATION FACTOR C_D"/>
    <property type="match status" value="1"/>
</dbReference>
<evidence type="ECO:0000313" key="7">
    <source>
        <dbReference type="EMBL" id="CAB3978477.1"/>
    </source>
</evidence>
<evidence type="ECO:0000256" key="1">
    <source>
        <dbReference type="ARBA" id="ARBA00004123"/>
    </source>
</evidence>
<comment type="caution">
    <text evidence="7">The sequence shown here is derived from an EMBL/GenBank/DDBJ whole genome shotgun (WGS) entry which is preliminary data.</text>
</comment>
<evidence type="ECO:0000256" key="3">
    <source>
        <dbReference type="ARBA" id="ARBA00022491"/>
    </source>
</evidence>
<evidence type="ECO:0000256" key="5">
    <source>
        <dbReference type="ARBA" id="ARBA00023163"/>
    </source>
</evidence>
<evidence type="ECO:0000256" key="6">
    <source>
        <dbReference type="ARBA" id="ARBA00023242"/>
    </source>
</evidence>
<keyword evidence="3" id="KW-0678">Repressor</keyword>
<dbReference type="AlphaFoldDB" id="A0A6S7FLS8"/>
<dbReference type="GO" id="GO:0034244">
    <property type="term" value="P:negative regulation of transcription elongation by RNA polymerase II"/>
    <property type="evidence" value="ECO:0007669"/>
    <property type="project" value="TreeGrafter"/>
</dbReference>
<keyword evidence="7" id="KW-0648">Protein biosynthesis</keyword>
<dbReference type="GO" id="GO:0003723">
    <property type="term" value="F:RNA binding"/>
    <property type="evidence" value="ECO:0007669"/>
    <property type="project" value="TreeGrafter"/>
</dbReference>
<keyword evidence="7" id="KW-0251">Elongation factor</keyword>
<proteinExistence type="inferred from homology"/>
<accession>A0A6S7FLS8</accession>
<comment type="similarity">
    <text evidence="2">Belongs to the NELF-D family.</text>
</comment>
<dbReference type="InterPro" id="IPR006942">
    <property type="entry name" value="TH1"/>
</dbReference>
<dbReference type="GO" id="GO:0032021">
    <property type="term" value="C:NELF complex"/>
    <property type="evidence" value="ECO:0007669"/>
    <property type="project" value="TreeGrafter"/>
</dbReference>
<sequence length="577" mass="65345">MPLEQQELLRQICPLEPRSPQLAPHVEEKDDELVLQDCLEPFKSKDYIMEPEIFTSIKRFFQAGGETESLVDLLADNYIGTAQSANLLANWLIVTGADVHDVEQIVEDHLKTLIVQNFDVKKADSIFTEEGGTPSWLEQMIQHQTWRSMIYKLAEQYPDCLMLNFTIKLISDVGYQDEIARVTSACHQIEVFSRVLKTSIHSFLDDGDEFMQKRLEEFTKMVSHGHHTFLYTQCLLHLLSQNTEGGTGPRRLGQEICLGAQKVGHDVVQILLALNGSSKYPRASSALSSILTRNALNPGDITVLYKLYSSQDPPPVELIRLSQFMDLLLNSLFKPGYTPHSDHKHKYVFLLAYAASVHEIWGESSRESLNKDDLKSTRQAIERVHTVCSREIGVASQASSEISMLYQCARFPAVAMGILKWVDYTLSEPSFFKLMTDSTPLHLALLDEISTCHPLQHSQVLSLLIRIFESPTHLDTLVELGFKKTILDRMVHLVSRGYVVAVVSYIRKCTDTQKVDNSLIRHFVTEVLDIIAPPYSDEFVDLFQPVVQNEEITGSLRNAEKNDDVSIFIAHCSEHHS</sequence>
<keyword evidence="8" id="KW-1185">Reference proteome</keyword>
<evidence type="ECO:0000256" key="4">
    <source>
        <dbReference type="ARBA" id="ARBA00023015"/>
    </source>
</evidence>
<dbReference type="PANTHER" id="PTHR12144">
    <property type="entry name" value="NEGATIVE ELONGATION FACTOR D"/>
    <property type="match status" value="1"/>
</dbReference>
<reference evidence="7" key="1">
    <citation type="submission" date="2020-04" db="EMBL/GenBank/DDBJ databases">
        <authorList>
            <person name="Alioto T."/>
            <person name="Alioto T."/>
            <person name="Gomez Garrido J."/>
        </authorList>
    </citation>
    <scope>NUCLEOTIDE SEQUENCE</scope>
    <source>
        <strain evidence="7">A484AB</strain>
    </source>
</reference>
<evidence type="ECO:0000256" key="2">
    <source>
        <dbReference type="ARBA" id="ARBA00005726"/>
    </source>
</evidence>
<name>A0A6S7FLS8_PARCT</name>
<keyword evidence="6" id="KW-0539">Nucleus</keyword>
<keyword evidence="4" id="KW-0805">Transcription regulation</keyword>
<dbReference type="GO" id="GO:0003746">
    <property type="term" value="F:translation elongation factor activity"/>
    <property type="evidence" value="ECO:0007669"/>
    <property type="project" value="UniProtKB-KW"/>
</dbReference>